<dbReference type="Gene3D" id="3.50.30.70">
    <property type="entry name" value="Swiveling domain of dehydratase reactivase alpha subunit"/>
    <property type="match status" value="1"/>
</dbReference>
<evidence type="ECO:0000256" key="1">
    <source>
        <dbReference type="SAM" id="MobiDB-lite"/>
    </source>
</evidence>
<evidence type="ECO:0000259" key="2">
    <source>
        <dbReference type="Pfam" id="PF08841"/>
    </source>
</evidence>
<name>A0ABV3GQ56_MICGL</name>
<proteinExistence type="predicted"/>
<reference evidence="4 5" key="1">
    <citation type="submission" date="2024-06" db="EMBL/GenBank/DDBJ databases">
        <title>The Natural Products Discovery Center: Release of the First 8490 Sequenced Strains for Exploring Actinobacteria Biosynthetic Diversity.</title>
        <authorList>
            <person name="Kalkreuter E."/>
            <person name="Kautsar S.A."/>
            <person name="Yang D."/>
            <person name="Bader C.D."/>
            <person name="Teijaro C.N."/>
            <person name="Fluegel L."/>
            <person name="Davis C.M."/>
            <person name="Simpson J.R."/>
            <person name="Lauterbach L."/>
            <person name="Steele A.D."/>
            <person name="Gui C."/>
            <person name="Meng S."/>
            <person name="Li G."/>
            <person name="Viehrig K."/>
            <person name="Ye F."/>
            <person name="Su P."/>
            <person name="Kiefer A.F."/>
            <person name="Nichols A."/>
            <person name="Cepeda A.J."/>
            <person name="Yan W."/>
            <person name="Fan B."/>
            <person name="Jiang Y."/>
            <person name="Adhikari A."/>
            <person name="Zheng C.-J."/>
            <person name="Schuster L."/>
            <person name="Cowan T.M."/>
            <person name="Smanski M.J."/>
            <person name="Chevrette M.G."/>
            <person name="De Carvalho L.P.S."/>
            <person name="Shen B."/>
        </authorList>
    </citation>
    <scope>NUCLEOTIDE SEQUENCE [LARGE SCALE GENOMIC DNA]</scope>
    <source>
        <strain evidence="4 5">NPDC050100</strain>
    </source>
</reference>
<dbReference type="RefSeq" id="WP_358139698.1">
    <property type="nucleotide sequence ID" value="NZ_JBFALK010000024.1"/>
</dbReference>
<feature type="domain" description="Diol dehydratase reactivase ATPase-like" evidence="2">
    <location>
        <begin position="305"/>
        <end position="519"/>
    </location>
</feature>
<dbReference type="Pfam" id="PF18427">
    <property type="entry name" value="DDR_swiveling"/>
    <property type="match status" value="1"/>
</dbReference>
<comment type="caution">
    <text evidence="4">The sequence shown here is derived from an EMBL/GenBank/DDBJ whole genome shotgun (WGS) entry which is preliminary data.</text>
</comment>
<evidence type="ECO:0000313" key="5">
    <source>
        <dbReference type="Proteomes" id="UP001551675"/>
    </source>
</evidence>
<gene>
    <name evidence="4" type="ORF">AB0I59_34725</name>
</gene>
<keyword evidence="5" id="KW-1185">Reference proteome</keyword>
<dbReference type="Proteomes" id="UP001551675">
    <property type="component" value="Unassembled WGS sequence"/>
</dbReference>
<dbReference type="SUPFAM" id="SSF82317">
    <property type="entry name" value="Swiveling domain of dehydratase reactivase alpha subunit"/>
    <property type="match status" value="1"/>
</dbReference>
<dbReference type="InterPro" id="IPR040916">
    <property type="entry name" value="DDR_swiveling"/>
</dbReference>
<organism evidence="4 5">
    <name type="scientific">Microtetraspora glauca</name>
    <dbReference type="NCBI Taxonomy" id="1996"/>
    <lineage>
        <taxon>Bacteria</taxon>
        <taxon>Bacillati</taxon>
        <taxon>Actinomycetota</taxon>
        <taxon>Actinomycetes</taxon>
        <taxon>Streptosporangiales</taxon>
        <taxon>Streptosporangiaceae</taxon>
        <taxon>Microtetraspora</taxon>
    </lineage>
</organism>
<dbReference type="InterPro" id="IPR028975">
    <property type="entry name" value="DDRA_swiveling_dom_sf"/>
</dbReference>
<dbReference type="InterPro" id="IPR043129">
    <property type="entry name" value="ATPase_NBD"/>
</dbReference>
<protein>
    <submittedName>
        <fullName evidence="4">Diol dehydratase reactivase ATPase-like domain-containing protein</fullName>
    </submittedName>
</protein>
<dbReference type="Pfam" id="PF08841">
    <property type="entry name" value="DDR"/>
    <property type="match status" value="1"/>
</dbReference>
<dbReference type="SUPFAM" id="SSF53067">
    <property type="entry name" value="Actin-like ATPase domain"/>
    <property type="match status" value="1"/>
</dbReference>
<evidence type="ECO:0000313" key="4">
    <source>
        <dbReference type="EMBL" id="MEV0973776.1"/>
    </source>
</evidence>
<feature type="domain" description="DD-reactivating factor swiveling" evidence="3">
    <location>
        <begin position="97"/>
        <end position="208"/>
    </location>
</feature>
<accession>A0ABV3GQ56</accession>
<sequence length="522" mass="51929">MSALIAGVDVGNATTEIVVARDGVPVAWDRVVTRGVKGSPASLAGAVALLRRIERGLGARVDEVVMAPLRPVTTTTAEVPYGPGRTGRLRVVAAGSPTPGGEGVAVGRPYPLGGPVGEPPEGGLIALVPRRTGYERAAREIRAALGAGVPITGVLAEGDEGRLIANRIGVTVPVADQVDVTAVAAAELVAVEVRPPGRPLRHLSDALFLGSRLGEREGAPAVCARLHDVSSAVVVLLPGGPPASPADREPAEDAAAGTDVPAASTGRAVIDLDAVAGSVNARAGTTGSRSLLVATLGPESPAVLPADLGVPVRLAPSEAGAARAGALTTPGADEGALVVDLGGGTVDLIGPSEEVVAAGAGDLLTAAVAAVLGVPRGAAEWVKRGPCVRVETPGVTLGEDGVRVFLDSTAPPGTVGWLTVPGPAGPLPFSPAMSPAEWRALRLSIKREVLGATVRRALAELDGPDGVGRGAVIVGGPAGDDEVLGVLARELPRGLAIGRGDVAGTLGHRYAVAYGLLVSAPP</sequence>
<dbReference type="Gene3D" id="3.30.420.40">
    <property type="match status" value="2"/>
</dbReference>
<dbReference type="InterPro" id="IPR030994">
    <property type="entry name" value="DDR_dom"/>
</dbReference>
<feature type="region of interest" description="Disordered" evidence="1">
    <location>
        <begin position="240"/>
        <end position="260"/>
    </location>
</feature>
<evidence type="ECO:0000259" key="3">
    <source>
        <dbReference type="Pfam" id="PF18427"/>
    </source>
</evidence>
<dbReference type="EMBL" id="JBFALK010000024">
    <property type="protein sequence ID" value="MEV0973776.1"/>
    <property type="molecule type" value="Genomic_DNA"/>
</dbReference>